<dbReference type="InterPro" id="IPR010106">
    <property type="entry name" value="RpnA"/>
</dbReference>
<evidence type="ECO:0000313" key="3">
    <source>
        <dbReference type="Proteomes" id="UP000625316"/>
    </source>
</evidence>
<dbReference type="Proteomes" id="UP000625316">
    <property type="component" value="Unassembled WGS sequence"/>
</dbReference>
<dbReference type="NCBIfam" id="TIGR01784">
    <property type="entry name" value="T_den_put_tspse"/>
    <property type="match status" value="1"/>
</dbReference>
<dbReference type="PANTHER" id="PTHR35586">
    <property type="entry name" value="SLL1691 PROTEIN"/>
    <property type="match status" value="1"/>
</dbReference>
<reference evidence="2" key="1">
    <citation type="submission" date="2020-10" db="EMBL/GenBank/DDBJ databases">
        <authorList>
            <person name="Castelo-Branco R."/>
            <person name="Eusebio N."/>
            <person name="Adriana R."/>
            <person name="Vieira A."/>
            <person name="Brugerolle De Fraissinette N."/>
            <person name="Rezende De Castro R."/>
            <person name="Schneider M.P."/>
            <person name="Vasconcelos V."/>
            <person name="Leao P.N."/>
        </authorList>
    </citation>
    <scope>NUCLEOTIDE SEQUENCE</scope>
    <source>
        <strain evidence="2">LEGE 11480</strain>
    </source>
</reference>
<proteinExistence type="predicted"/>
<name>A0A928VUQ7_9CYAN</name>
<sequence length="280" mass="31931">MRRDPTFYQMFQRSPSLLFALLGDQPENAAEYRFDSVAVKEPKFEIDGVFLPPESDPGVVYFAEIQFQKDEKLYERLFGESLLYFYRNSERFSDWQAVVIYPSRSMEQRKVYPHRSLLNGEQVHRIYLDELGDVGSLSVAVAATVLTIVPEAEAPAAAKQLLQRTREEDFTAAERTNLNDIVTTIMVYKFTKLSRAEIRAMLGLDLTEEPRAIREAKDEGREEGERLLVLRLLQKKVGNLDESVSAQIAGLSFEQLESLGEALLDFSTIEDLTSWLAEST</sequence>
<comment type="caution">
    <text evidence="2">The sequence shown here is derived from an EMBL/GenBank/DDBJ whole genome shotgun (WGS) entry which is preliminary data.</text>
</comment>
<organism evidence="2 3">
    <name type="scientific">Romeriopsis navalis LEGE 11480</name>
    <dbReference type="NCBI Taxonomy" id="2777977"/>
    <lineage>
        <taxon>Bacteria</taxon>
        <taxon>Bacillati</taxon>
        <taxon>Cyanobacteriota</taxon>
        <taxon>Cyanophyceae</taxon>
        <taxon>Leptolyngbyales</taxon>
        <taxon>Leptolyngbyaceae</taxon>
        <taxon>Romeriopsis</taxon>
        <taxon>Romeriopsis navalis</taxon>
    </lineage>
</organism>
<dbReference type="Pfam" id="PF14261">
    <property type="entry name" value="DUF4351"/>
    <property type="match status" value="1"/>
</dbReference>
<evidence type="ECO:0000259" key="1">
    <source>
        <dbReference type="Pfam" id="PF14261"/>
    </source>
</evidence>
<dbReference type="EMBL" id="JADEXQ010000104">
    <property type="protein sequence ID" value="MBE9032424.1"/>
    <property type="molecule type" value="Genomic_DNA"/>
</dbReference>
<protein>
    <submittedName>
        <fullName evidence="2">Rpn family recombination-promoting nuclease/putative transposase</fullName>
    </submittedName>
</protein>
<accession>A0A928VUQ7</accession>
<evidence type="ECO:0000313" key="2">
    <source>
        <dbReference type="EMBL" id="MBE9032424.1"/>
    </source>
</evidence>
<dbReference type="InterPro" id="IPR022573">
    <property type="entry name" value="DUF2887"/>
</dbReference>
<dbReference type="RefSeq" id="WP_264327243.1">
    <property type="nucleotide sequence ID" value="NZ_JADEXQ010000104.1"/>
</dbReference>
<dbReference type="Pfam" id="PF11103">
    <property type="entry name" value="DUF2887"/>
    <property type="match status" value="1"/>
</dbReference>
<keyword evidence="3" id="KW-1185">Reference proteome</keyword>
<dbReference type="AlphaFoldDB" id="A0A928VUQ7"/>
<dbReference type="PANTHER" id="PTHR35586:SF2">
    <property type="entry name" value="SLL1542 PROTEIN"/>
    <property type="match status" value="1"/>
</dbReference>
<gene>
    <name evidence="2" type="ORF">IQ266_22050</name>
</gene>
<dbReference type="InterPro" id="IPR025587">
    <property type="entry name" value="DUF4351"/>
</dbReference>
<feature type="domain" description="DUF4351" evidence="1">
    <location>
        <begin position="219"/>
        <end position="276"/>
    </location>
</feature>